<protein>
    <submittedName>
        <fullName evidence="6">ABC transporter substrate-binding protein</fullName>
    </submittedName>
</protein>
<sequence>MKHKALGITPLLAALLCGALAAPAAAQTLRIGLQDDADVLDPDESRTFVGRIVYTALCDKLIDLTPELDFVPQLATAWEWQDDAARLVMTLREGVVFHDGTPFDAAAVVANIERSINLPESRRKSELASVASVEATGEHEVTFHLHSPDVTLLAQLSDRAGMMISPTAAEAAGANFGSAPVCSGPFKFVERVQQDRIVLERFADYWNADEIHLDRVIYLPIPDTTVRLANLRSGDLDMIERVAASDAATVRADSSLTYADVVGIGYQAIYVNIANGARSENPMGQEKLLRQAFSLAIDREALNQVVSEGTNMAGNQPYPPTSPWFNEAIPVPERDLERARALMAEAGHDRVDVEIQAANNPVTMQQMQVIQAMVGEAGFNVQLRATEFATLLSEQTAGNFQLSRSDWSGRVDPDGNIHQFVSCGGGINDSKYCNEEVDALLNEARTLTDPAARKALYDQAGAILDDDLPIIYLGHQSWIWGMRNNVTGFEPYPDGMIRLEGVRKDG</sequence>
<dbReference type="Gene3D" id="3.10.105.10">
    <property type="entry name" value="Dipeptide-binding Protein, Domain 3"/>
    <property type="match status" value="1"/>
</dbReference>
<proteinExistence type="inferred from homology"/>
<comment type="subcellular location">
    <subcellularLocation>
        <location evidence="1">Periplasm</location>
    </subcellularLocation>
</comment>
<dbReference type="Gene3D" id="3.90.76.10">
    <property type="entry name" value="Dipeptide-binding Protein, Domain 1"/>
    <property type="match status" value="1"/>
</dbReference>
<dbReference type="PANTHER" id="PTHR30290:SF38">
    <property type="entry name" value="D,D-DIPEPTIDE-BINDING PERIPLASMIC PROTEIN DDPA-RELATED"/>
    <property type="match status" value="1"/>
</dbReference>
<dbReference type="EMBL" id="JBHTFQ010000011">
    <property type="protein sequence ID" value="MFC7705931.1"/>
    <property type="molecule type" value="Genomic_DNA"/>
</dbReference>
<feature type="domain" description="Solute-binding protein family 5" evidence="5">
    <location>
        <begin position="70"/>
        <end position="425"/>
    </location>
</feature>
<dbReference type="InterPro" id="IPR030678">
    <property type="entry name" value="Peptide/Ni-bd"/>
</dbReference>
<comment type="similarity">
    <text evidence="2">Belongs to the bacterial solute-binding protein 5 family.</text>
</comment>
<evidence type="ECO:0000256" key="4">
    <source>
        <dbReference type="SAM" id="SignalP"/>
    </source>
</evidence>
<dbReference type="InterPro" id="IPR039424">
    <property type="entry name" value="SBP_5"/>
</dbReference>
<name>A0ABW2UPK9_9RHOB</name>
<comment type="caution">
    <text evidence="6">The sequence shown here is derived from an EMBL/GenBank/DDBJ whole genome shotgun (WGS) entry which is preliminary data.</text>
</comment>
<keyword evidence="3 4" id="KW-0732">Signal</keyword>
<dbReference type="SUPFAM" id="SSF53850">
    <property type="entry name" value="Periplasmic binding protein-like II"/>
    <property type="match status" value="1"/>
</dbReference>
<gene>
    <name evidence="6" type="ORF">ACFQXB_17245</name>
</gene>
<reference evidence="7" key="1">
    <citation type="journal article" date="2019" name="Int. J. Syst. Evol. Microbiol.">
        <title>The Global Catalogue of Microorganisms (GCM) 10K type strain sequencing project: providing services to taxonomists for standard genome sequencing and annotation.</title>
        <authorList>
            <consortium name="The Broad Institute Genomics Platform"/>
            <consortium name="The Broad Institute Genome Sequencing Center for Infectious Disease"/>
            <person name="Wu L."/>
            <person name="Ma J."/>
        </authorList>
    </citation>
    <scope>NUCLEOTIDE SEQUENCE [LARGE SCALE GENOMIC DNA]</scope>
    <source>
        <strain evidence="7">CGMCC 1.12750</strain>
    </source>
</reference>
<organism evidence="6 7">
    <name type="scientific">Plastorhodobacter daqingensis</name>
    <dbReference type="NCBI Taxonomy" id="1387281"/>
    <lineage>
        <taxon>Bacteria</taxon>
        <taxon>Pseudomonadati</taxon>
        <taxon>Pseudomonadota</taxon>
        <taxon>Alphaproteobacteria</taxon>
        <taxon>Rhodobacterales</taxon>
        <taxon>Paracoccaceae</taxon>
        <taxon>Plastorhodobacter</taxon>
    </lineage>
</organism>
<dbReference type="RefSeq" id="WP_377406356.1">
    <property type="nucleotide sequence ID" value="NZ_JBHTFQ010000011.1"/>
</dbReference>
<evidence type="ECO:0000313" key="7">
    <source>
        <dbReference type="Proteomes" id="UP001596516"/>
    </source>
</evidence>
<accession>A0ABW2UPK9</accession>
<evidence type="ECO:0000256" key="2">
    <source>
        <dbReference type="ARBA" id="ARBA00005695"/>
    </source>
</evidence>
<evidence type="ECO:0000259" key="5">
    <source>
        <dbReference type="Pfam" id="PF00496"/>
    </source>
</evidence>
<evidence type="ECO:0000313" key="6">
    <source>
        <dbReference type="EMBL" id="MFC7705931.1"/>
    </source>
</evidence>
<feature type="signal peptide" evidence="4">
    <location>
        <begin position="1"/>
        <end position="26"/>
    </location>
</feature>
<dbReference type="Proteomes" id="UP001596516">
    <property type="component" value="Unassembled WGS sequence"/>
</dbReference>
<keyword evidence="7" id="KW-1185">Reference proteome</keyword>
<dbReference type="Gene3D" id="3.40.190.10">
    <property type="entry name" value="Periplasmic binding protein-like II"/>
    <property type="match status" value="1"/>
</dbReference>
<feature type="chain" id="PRO_5045771957" evidence="4">
    <location>
        <begin position="27"/>
        <end position="506"/>
    </location>
</feature>
<dbReference type="CDD" id="cd08511">
    <property type="entry name" value="PBP2_NikA_DppA_OppA_like_5"/>
    <property type="match status" value="1"/>
</dbReference>
<dbReference type="Pfam" id="PF00496">
    <property type="entry name" value="SBP_bac_5"/>
    <property type="match status" value="1"/>
</dbReference>
<evidence type="ECO:0000256" key="3">
    <source>
        <dbReference type="ARBA" id="ARBA00022729"/>
    </source>
</evidence>
<dbReference type="PANTHER" id="PTHR30290">
    <property type="entry name" value="PERIPLASMIC BINDING COMPONENT OF ABC TRANSPORTER"/>
    <property type="match status" value="1"/>
</dbReference>
<dbReference type="InterPro" id="IPR000914">
    <property type="entry name" value="SBP_5_dom"/>
</dbReference>
<dbReference type="PIRSF" id="PIRSF002741">
    <property type="entry name" value="MppA"/>
    <property type="match status" value="1"/>
</dbReference>
<evidence type="ECO:0000256" key="1">
    <source>
        <dbReference type="ARBA" id="ARBA00004418"/>
    </source>
</evidence>